<protein>
    <submittedName>
        <fullName evidence="1">Uncharacterized protein</fullName>
    </submittedName>
</protein>
<feature type="non-terminal residue" evidence="1">
    <location>
        <position position="60"/>
    </location>
</feature>
<accession>A0ABS8VDC8</accession>
<sequence length="60" mass="6517">MRLGDDGVQLLCCQVWRIANGTGLLSGSSFSIPHWVEEEGPRIAPVTHWCFIGVGGSFND</sequence>
<dbReference type="EMBL" id="JACEIK010004099">
    <property type="protein sequence ID" value="MCD9644183.1"/>
    <property type="molecule type" value="Genomic_DNA"/>
</dbReference>
<evidence type="ECO:0000313" key="1">
    <source>
        <dbReference type="EMBL" id="MCD9644183.1"/>
    </source>
</evidence>
<organism evidence="1 2">
    <name type="scientific">Datura stramonium</name>
    <name type="common">Jimsonweed</name>
    <name type="synonym">Common thornapple</name>
    <dbReference type="NCBI Taxonomy" id="4076"/>
    <lineage>
        <taxon>Eukaryota</taxon>
        <taxon>Viridiplantae</taxon>
        <taxon>Streptophyta</taxon>
        <taxon>Embryophyta</taxon>
        <taxon>Tracheophyta</taxon>
        <taxon>Spermatophyta</taxon>
        <taxon>Magnoliopsida</taxon>
        <taxon>eudicotyledons</taxon>
        <taxon>Gunneridae</taxon>
        <taxon>Pentapetalae</taxon>
        <taxon>asterids</taxon>
        <taxon>lamiids</taxon>
        <taxon>Solanales</taxon>
        <taxon>Solanaceae</taxon>
        <taxon>Solanoideae</taxon>
        <taxon>Datureae</taxon>
        <taxon>Datura</taxon>
    </lineage>
</organism>
<proteinExistence type="predicted"/>
<keyword evidence="2" id="KW-1185">Reference proteome</keyword>
<dbReference type="Proteomes" id="UP000823775">
    <property type="component" value="Unassembled WGS sequence"/>
</dbReference>
<reference evidence="1 2" key="1">
    <citation type="journal article" date="2021" name="BMC Genomics">
        <title>Datura genome reveals duplications of psychoactive alkaloid biosynthetic genes and high mutation rate following tissue culture.</title>
        <authorList>
            <person name="Rajewski A."/>
            <person name="Carter-House D."/>
            <person name="Stajich J."/>
            <person name="Litt A."/>
        </authorList>
    </citation>
    <scope>NUCLEOTIDE SEQUENCE [LARGE SCALE GENOMIC DNA]</scope>
    <source>
        <strain evidence="1">AR-01</strain>
    </source>
</reference>
<gene>
    <name evidence="1" type="ORF">HAX54_032201</name>
</gene>
<comment type="caution">
    <text evidence="1">The sequence shown here is derived from an EMBL/GenBank/DDBJ whole genome shotgun (WGS) entry which is preliminary data.</text>
</comment>
<name>A0ABS8VDC8_DATST</name>
<evidence type="ECO:0000313" key="2">
    <source>
        <dbReference type="Proteomes" id="UP000823775"/>
    </source>
</evidence>